<dbReference type="EMBL" id="QGNW01001385">
    <property type="protein sequence ID" value="RVW43160.1"/>
    <property type="molecule type" value="Genomic_DNA"/>
</dbReference>
<keyword evidence="1" id="KW-1133">Transmembrane helix</keyword>
<proteinExistence type="predicted"/>
<dbReference type="Pfam" id="PF12937">
    <property type="entry name" value="F-box-like"/>
    <property type="match status" value="1"/>
</dbReference>
<keyword evidence="1" id="KW-0812">Transmembrane</keyword>
<dbReference type="SUPFAM" id="SSF81383">
    <property type="entry name" value="F-box domain"/>
    <property type="match status" value="1"/>
</dbReference>
<dbReference type="InterPro" id="IPR032710">
    <property type="entry name" value="NTF2-like_dom_sf"/>
</dbReference>
<sequence>MEIASSFAGDFSFLQFLVALVVSGLCLVCALFAVRFSPASFGRKSRSVESDGGGSGGSLRKACSCDCLCRSAESGPATATAAAAAYLNGGAEEMLDRALVVSERQTGASMMEQLVPEITTHALSYLDYPSLCRLSMTNSLMRKAANDDNAWKALYHKDFTLEQDSVTPTNGWKAYYAATRAIVNINAEFFNIIRERSITSMSRLWFNADYVKCVHASGELFTGPVWVVTVDYWVLIISLSLYIKTAWYLPPYQTNVFHVLLNMMCNQSEIIDLLDLRYNAVIESWQLAFNWDQGVDFQVRDVRARVLTDMAWVTMKTFVDMETGPFNVTNVFEFHNGRWFMVHHHSSVLIDGEVDQQIVNG</sequence>
<gene>
    <name evidence="3" type="primary">SKIP8_4</name>
    <name evidence="3" type="ORF">CK203_078736</name>
</gene>
<dbReference type="InterPro" id="IPR044260">
    <property type="entry name" value="SKIP8-like"/>
</dbReference>
<evidence type="ECO:0000313" key="4">
    <source>
        <dbReference type="Proteomes" id="UP000288805"/>
    </source>
</evidence>
<keyword evidence="1" id="KW-0472">Membrane</keyword>
<reference evidence="3 4" key="1">
    <citation type="journal article" date="2018" name="PLoS Genet.">
        <title>Population sequencing reveals clonal diversity and ancestral inbreeding in the grapevine cultivar Chardonnay.</title>
        <authorList>
            <person name="Roach M.J."/>
            <person name="Johnson D.L."/>
            <person name="Bohlmann J."/>
            <person name="van Vuuren H.J."/>
            <person name="Jones S.J."/>
            <person name="Pretorius I.S."/>
            <person name="Schmidt S.A."/>
            <person name="Borneman A.R."/>
        </authorList>
    </citation>
    <scope>NUCLEOTIDE SEQUENCE [LARGE SCALE GENOMIC DNA]</scope>
    <source>
        <strain evidence="4">cv. Chardonnay</strain>
        <tissue evidence="3">Leaf</tissue>
    </source>
</reference>
<feature type="transmembrane region" description="Helical" evidence="1">
    <location>
        <begin position="12"/>
        <end position="34"/>
    </location>
</feature>
<evidence type="ECO:0000256" key="1">
    <source>
        <dbReference type="SAM" id="Phobius"/>
    </source>
</evidence>
<dbReference type="PANTHER" id="PTHR47124">
    <property type="entry name" value="F-BOX PROTEIN SKIP8"/>
    <property type="match status" value="1"/>
</dbReference>
<dbReference type="Proteomes" id="UP000288805">
    <property type="component" value="Unassembled WGS sequence"/>
</dbReference>
<name>A0A438E6B4_VITVI</name>
<organism evidence="3 4">
    <name type="scientific">Vitis vinifera</name>
    <name type="common">Grape</name>
    <dbReference type="NCBI Taxonomy" id="29760"/>
    <lineage>
        <taxon>Eukaryota</taxon>
        <taxon>Viridiplantae</taxon>
        <taxon>Streptophyta</taxon>
        <taxon>Embryophyta</taxon>
        <taxon>Tracheophyta</taxon>
        <taxon>Spermatophyta</taxon>
        <taxon>Magnoliopsida</taxon>
        <taxon>eudicotyledons</taxon>
        <taxon>Gunneridae</taxon>
        <taxon>Pentapetalae</taxon>
        <taxon>rosids</taxon>
        <taxon>Vitales</taxon>
        <taxon>Vitaceae</taxon>
        <taxon>Viteae</taxon>
        <taxon>Vitis</taxon>
    </lineage>
</organism>
<dbReference type="Pfam" id="PF13474">
    <property type="entry name" value="SnoaL_3"/>
    <property type="match status" value="1"/>
</dbReference>
<feature type="domain" description="F-box" evidence="2">
    <location>
        <begin position="108"/>
        <end position="154"/>
    </location>
</feature>
<dbReference type="InterPro" id="IPR036047">
    <property type="entry name" value="F-box-like_dom_sf"/>
</dbReference>
<dbReference type="PANTHER" id="PTHR47124:SF1">
    <property type="entry name" value="F-BOX PROTEIN SKIP8"/>
    <property type="match status" value="1"/>
</dbReference>
<dbReference type="Gene3D" id="3.10.450.50">
    <property type="match status" value="2"/>
</dbReference>
<comment type="caution">
    <text evidence="3">The sequence shown here is derived from an EMBL/GenBank/DDBJ whole genome shotgun (WGS) entry which is preliminary data.</text>
</comment>
<accession>A0A438E6B4</accession>
<dbReference type="CDD" id="cd22117">
    <property type="entry name" value="F-box_FBXL4"/>
    <property type="match status" value="1"/>
</dbReference>
<dbReference type="SUPFAM" id="SSF54427">
    <property type="entry name" value="NTF2-like"/>
    <property type="match status" value="1"/>
</dbReference>
<dbReference type="InterPro" id="IPR001810">
    <property type="entry name" value="F-box_dom"/>
</dbReference>
<protein>
    <submittedName>
        <fullName evidence="3">F-box protein SKIP8</fullName>
    </submittedName>
</protein>
<dbReference type="InterPro" id="IPR037401">
    <property type="entry name" value="SnoaL-like"/>
</dbReference>
<evidence type="ECO:0000259" key="2">
    <source>
        <dbReference type="PROSITE" id="PS50181"/>
    </source>
</evidence>
<dbReference type="PROSITE" id="PS50181">
    <property type="entry name" value="FBOX"/>
    <property type="match status" value="1"/>
</dbReference>
<evidence type="ECO:0000313" key="3">
    <source>
        <dbReference type="EMBL" id="RVW43160.1"/>
    </source>
</evidence>
<dbReference type="AlphaFoldDB" id="A0A438E6B4"/>
<dbReference type="Gene3D" id="1.20.1280.50">
    <property type="match status" value="1"/>
</dbReference>